<feature type="compositionally biased region" description="Low complexity" evidence="1">
    <location>
        <begin position="220"/>
        <end position="230"/>
    </location>
</feature>
<evidence type="ECO:0000313" key="3">
    <source>
        <dbReference type="Proteomes" id="UP000014227"/>
    </source>
</evidence>
<dbReference type="HOGENOM" id="CLU_962057_0_0_0"/>
<dbReference type="InParanoid" id="S0EYM4"/>
<evidence type="ECO:0008006" key="4">
    <source>
        <dbReference type="Google" id="ProtNLM"/>
    </source>
</evidence>
<dbReference type="eggNOG" id="ENOG5032SFR">
    <property type="taxonomic scope" value="Bacteria"/>
</dbReference>
<accession>S0EYM4</accession>
<dbReference type="EMBL" id="HF951689">
    <property type="protein sequence ID" value="CCW35524.1"/>
    <property type="molecule type" value="Genomic_DNA"/>
</dbReference>
<proteinExistence type="predicted"/>
<gene>
    <name evidence="2" type="ORF">CCALI_01711</name>
</gene>
<dbReference type="STRING" id="454171.CP488_02381"/>
<dbReference type="AlphaFoldDB" id="S0EYM4"/>
<name>S0EYM4_CHTCT</name>
<dbReference type="KEGG" id="ccz:CCALI_01711"/>
<organism evidence="2 3">
    <name type="scientific">Chthonomonas calidirosea (strain DSM 23976 / ICMP 18418 / T49)</name>
    <dbReference type="NCBI Taxonomy" id="1303518"/>
    <lineage>
        <taxon>Bacteria</taxon>
        <taxon>Bacillati</taxon>
        <taxon>Armatimonadota</taxon>
        <taxon>Chthonomonadia</taxon>
        <taxon>Chthonomonadales</taxon>
        <taxon>Chthonomonadaceae</taxon>
        <taxon>Chthonomonas</taxon>
    </lineage>
</organism>
<feature type="region of interest" description="Disordered" evidence="1">
    <location>
        <begin position="220"/>
        <end position="243"/>
    </location>
</feature>
<keyword evidence="3" id="KW-1185">Reference proteome</keyword>
<dbReference type="RefSeq" id="WP_016483055.1">
    <property type="nucleotide sequence ID" value="NC_021487.1"/>
</dbReference>
<dbReference type="PATRIC" id="fig|1303518.3.peg.1765"/>
<protein>
    <recommendedName>
        <fullName evidence="4">HNH endonuclease</fullName>
    </recommendedName>
</protein>
<evidence type="ECO:0000256" key="1">
    <source>
        <dbReference type="SAM" id="MobiDB-lite"/>
    </source>
</evidence>
<evidence type="ECO:0000313" key="2">
    <source>
        <dbReference type="EMBL" id="CCW35524.1"/>
    </source>
</evidence>
<reference evidence="3" key="1">
    <citation type="submission" date="2013-03" db="EMBL/GenBank/DDBJ databases">
        <title>Genome sequence of Chthonomonas calidirosea, the first sequenced genome from the Armatimonadetes phylum (formally candidate division OP10).</title>
        <authorList>
            <person name="Lee K.C.Y."/>
            <person name="Morgan X.C."/>
            <person name="Dunfield P.F."/>
            <person name="Tamas I."/>
            <person name="Houghton K.M."/>
            <person name="Vyssotski M."/>
            <person name="Ryan J.L.J."/>
            <person name="Lagutin K."/>
            <person name="McDonald I.R."/>
            <person name="Stott M.B."/>
        </authorList>
    </citation>
    <scope>NUCLEOTIDE SEQUENCE [LARGE SCALE GENOMIC DNA]</scope>
    <source>
        <strain evidence="3">DSM 23976 / ICMP 18418 / T49</strain>
    </source>
</reference>
<sequence length="289" mass="32094">MRLNKKKIRTGFLNLARPFEAWGAYSLAFAFLLAGCGGHPRTPLSSPAGLPNSVVEADRSQYAQFLPNPQLTPGDALPVTVQDICTPGYARKVRNVPVEVKRQVYQEYGIYHHQPGEYEIDHLISLELGGSNSIKNLWPQSYITRPWNAHIKDQLENELHREVCSGEMDLAVAQHDIATDWIATYKQVFHTDRPLSPQEYRQFMQAASGRTRAGFAAPVATTPAPVSTPDVDADGAPSTPSNGVVRVWVNTRSGKYFLPGSRYYGNTKRGEYMTEDQAIRQGYVKAGGE</sequence>
<dbReference type="Proteomes" id="UP000014227">
    <property type="component" value="Chromosome I"/>
</dbReference>